<dbReference type="Gene3D" id="3.30.420.40">
    <property type="match status" value="2"/>
</dbReference>
<dbReference type="OrthoDB" id="8772678at2"/>
<dbReference type="RefSeq" id="WP_149689447.1">
    <property type="nucleotide sequence ID" value="NZ_SDPQ02000002.1"/>
</dbReference>
<dbReference type="PANTHER" id="PTHR18964">
    <property type="entry name" value="ROK (REPRESSOR, ORF, KINASE) FAMILY"/>
    <property type="match status" value="1"/>
</dbReference>
<gene>
    <name evidence="2" type="ORF">ESP70_011820</name>
</gene>
<keyword evidence="3" id="KW-1185">Reference proteome</keyword>
<evidence type="ECO:0000256" key="1">
    <source>
        <dbReference type="ARBA" id="ARBA00006479"/>
    </source>
</evidence>
<dbReference type="InterPro" id="IPR000600">
    <property type="entry name" value="ROK"/>
</dbReference>
<dbReference type="InterPro" id="IPR043129">
    <property type="entry name" value="ATPase_NBD"/>
</dbReference>
<comment type="caution">
    <text evidence="2">The sequence shown here is derived from an EMBL/GenBank/DDBJ whole genome shotgun (WGS) entry which is preliminary data.</text>
</comment>
<dbReference type="EMBL" id="SDPQ02000002">
    <property type="protein sequence ID" value="KAA1398012.1"/>
    <property type="molecule type" value="Genomic_DNA"/>
</dbReference>
<dbReference type="Pfam" id="PF00480">
    <property type="entry name" value="ROK"/>
    <property type="match status" value="1"/>
</dbReference>
<proteinExistence type="inferred from homology"/>
<dbReference type="PANTHER" id="PTHR18964:SF169">
    <property type="entry name" value="N-ACETYLMANNOSAMINE KINASE"/>
    <property type="match status" value="1"/>
</dbReference>
<reference evidence="2" key="1">
    <citation type="submission" date="2019-09" db="EMBL/GenBank/DDBJ databases">
        <authorList>
            <person name="Li J."/>
        </authorList>
    </citation>
    <scope>NUCLEOTIDE SEQUENCE [LARGE SCALE GENOMIC DNA]</scope>
    <source>
        <strain evidence="2">JCM 14732</strain>
    </source>
</reference>
<accession>A0A5M4FFE2</accession>
<evidence type="ECO:0000313" key="3">
    <source>
        <dbReference type="Proteomes" id="UP000380867"/>
    </source>
</evidence>
<organism evidence="2 3">
    <name type="scientific">Aeromicrobium ginsengisoli</name>
    <dbReference type="NCBI Taxonomy" id="363867"/>
    <lineage>
        <taxon>Bacteria</taxon>
        <taxon>Bacillati</taxon>
        <taxon>Actinomycetota</taxon>
        <taxon>Actinomycetes</taxon>
        <taxon>Propionibacteriales</taxon>
        <taxon>Nocardioidaceae</taxon>
        <taxon>Aeromicrobium</taxon>
    </lineage>
</organism>
<dbReference type="SUPFAM" id="SSF53067">
    <property type="entry name" value="Actin-like ATPase domain"/>
    <property type="match status" value="1"/>
</dbReference>
<comment type="similarity">
    <text evidence="1">Belongs to the ROK (NagC/XylR) family.</text>
</comment>
<dbReference type="Proteomes" id="UP000380867">
    <property type="component" value="Unassembled WGS sequence"/>
</dbReference>
<sequence>MKVRLGLDIGGTTVHGIAVAAEEPHHVVTEETHPTRKGGDGVVGGSLDMVAALRSALPPDAEIVSIGLGVPGIVNAGAVTHAVNLGLDGDPLDLAALVSAGADGVPTSVENDVKAATLGGLQWLREQGSDIDDLALLNVGTGIAAGLLLDGRLRHGSRGMAGEIGHLVHDPTGPLCPCGRRGCLELYASGSGVRRQWAGTAAELFEAAEAGDADATRIRDELTSGIAQAITLLAYSVDVSCVLVTGGVVSATPALREAILARLRADENTSLGRLAGIAERVRWLPAGHPAGALGAALLGAGDEEVRSWRS</sequence>
<name>A0A5M4FFE2_9ACTN</name>
<evidence type="ECO:0000313" key="2">
    <source>
        <dbReference type="EMBL" id="KAA1398012.1"/>
    </source>
</evidence>
<dbReference type="AlphaFoldDB" id="A0A5M4FFE2"/>
<protein>
    <submittedName>
        <fullName evidence="2">ROK family protein</fullName>
    </submittedName>
</protein>